<dbReference type="Pfam" id="PF00012">
    <property type="entry name" value="HSP70"/>
    <property type="match status" value="1"/>
</dbReference>
<evidence type="ECO:0000313" key="4">
    <source>
        <dbReference type="EMBL" id="AQK66036.1"/>
    </source>
</evidence>
<dbReference type="FunFam" id="3.30.420.40:FF:000171">
    <property type="entry name" value="Heat shock 70 kDa protein 4"/>
    <property type="match status" value="1"/>
</dbReference>
<evidence type="ECO:0000256" key="3">
    <source>
        <dbReference type="SAM" id="MobiDB-lite"/>
    </source>
</evidence>
<evidence type="ECO:0000256" key="2">
    <source>
        <dbReference type="ARBA" id="ARBA00022840"/>
    </source>
</evidence>
<organism evidence="4">
    <name type="scientific">Zea mays</name>
    <name type="common">Maize</name>
    <dbReference type="NCBI Taxonomy" id="4577"/>
    <lineage>
        <taxon>Eukaryota</taxon>
        <taxon>Viridiplantae</taxon>
        <taxon>Streptophyta</taxon>
        <taxon>Embryophyta</taxon>
        <taxon>Tracheophyta</taxon>
        <taxon>Spermatophyta</taxon>
        <taxon>Magnoliopsida</taxon>
        <taxon>Liliopsida</taxon>
        <taxon>Poales</taxon>
        <taxon>Poaceae</taxon>
        <taxon>PACMAD clade</taxon>
        <taxon>Panicoideae</taxon>
        <taxon>Andropogonodae</taxon>
        <taxon>Andropogoneae</taxon>
        <taxon>Tripsacinae</taxon>
        <taxon>Zea</taxon>
    </lineage>
</organism>
<dbReference type="InterPro" id="IPR029047">
    <property type="entry name" value="HSP70_peptide-bd_sf"/>
</dbReference>
<accession>A0A1D6GSN6</accession>
<protein>
    <submittedName>
        <fullName evidence="4">Heat shock 70 kDa protein 16</fullName>
    </submittedName>
</protein>
<dbReference type="InterPro" id="IPR043129">
    <property type="entry name" value="ATPase_NBD"/>
</dbReference>
<dbReference type="Gene3D" id="3.30.30.30">
    <property type="match status" value="1"/>
</dbReference>
<gene>
    <name evidence="4" type="ORF">ZEAMMB73_Zm00001d014358</name>
</gene>
<dbReference type="AlphaFoldDB" id="A0A1D6GSN6"/>
<dbReference type="Gene3D" id="1.20.1270.10">
    <property type="match status" value="1"/>
</dbReference>
<reference evidence="4" key="1">
    <citation type="submission" date="2015-12" db="EMBL/GenBank/DDBJ databases">
        <title>Update maize B73 reference genome by single molecule sequencing technologies.</title>
        <authorList>
            <consortium name="Maize Genome Sequencing Project"/>
            <person name="Ware D."/>
        </authorList>
    </citation>
    <scope>NUCLEOTIDE SEQUENCE</scope>
    <source>
        <tissue evidence="4">Seedling</tissue>
    </source>
</reference>
<dbReference type="PANTHER" id="PTHR45639">
    <property type="entry name" value="HSC70CB, ISOFORM G-RELATED"/>
    <property type="match status" value="1"/>
</dbReference>
<keyword evidence="2" id="KW-0067">ATP-binding</keyword>
<dbReference type="GO" id="GO:0005524">
    <property type="term" value="F:ATP binding"/>
    <property type="evidence" value="ECO:0007669"/>
    <property type="project" value="UniProtKB-KW"/>
</dbReference>
<dbReference type="Gene3D" id="2.60.34.10">
    <property type="entry name" value="Substrate Binding Domain Of DNAk, Chain A, domain 1"/>
    <property type="match status" value="1"/>
</dbReference>
<dbReference type="EMBL" id="CM000781">
    <property type="protein sequence ID" value="AQK66036.1"/>
    <property type="molecule type" value="Genomic_DNA"/>
</dbReference>
<dbReference type="FunFam" id="3.90.640.10:FF:000004">
    <property type="entry name" value="Heat shock 70 kDa protein 4"/>
    <property type="match status" value="1"/>
</dbReference>
<sequence>MSVVGFDVGNDTLVAAAARQRGIDVLLNAESKRESPAAIAFSRNARLIGCHAASASSAHAPFSSVKRLLMGATGRHPDSSLLRDLSRLPFPAAVGGGAVVHADHIGRRIALSPTHLLSMLLAYLKQLAEADLGGAPVADCVISVPCYFTQAQRRAYLDAAAIAGLRPLRLMHDLAATALGYGLYRSDLGGSGGPTCVAFVDVGQCDTQVAVVSFDMSGMKVLSHGFDADLGGRDFDEVLFEHFAEEFKDRYMIDVTGNVKASMRLRAACEKAKKVLSANAEAVVNIECLIEEKDVRGVIRREDFEKLCARLLERVVEPCNRAVTDSRIGLERLHSVELVGSGSRVPAIAKVLKEFFRKEPSRTLNSSECVARGCALQCAMLSPTFRVREYEVHDAIPASIGFYTSDGPVSTLSSDALFRRGLPFPSVKIITLQKNDSFSFDAYYVDANELPPGTSTDIGSFQIGPFQAHMEASKVKVKIRLNLHGLVSVESAALIDDYQRNATSADHMEVDTSGDDMGHKSRSERSIQRQELPITEYICCAMSKQELLEAQEQEHQLAYQDKLMERTKDRKNALESYVYDTRNKVDLQPFYFFSRTIFWLINCF</sequence>
<dbReference type="SUPFAM" id="SSF100920">
    <property type="entry name" value="Heat shock protein 70kD (HSP70), peptide-binding domain"/>
    <property type="match status" value="1"/>
</dbReference>
<dbReference type="PRINTS" id="PR00301">
    <property type="entry name" value="HEATSHOCK70"/>
</dbReference>
<proteinExistence type="predicted"/>
<dbReference type="InterPro" id="IPR013126">
    <property type="entry name" value="Hsp_70_fam"/>
</dbReference>
<dbReference type="ExpressionAtlas" id="A0A1D6GSN6">
    <property type="expression patterns" value="baseline and differential"/>
</dbReference>
<feature type="compositionally biased region" description="Basic and acidic residues" evidence="3">
    <location>
        <begin position="506"/>
        <end position="526"/>
    </location>
</feature>
<dbReference type="FunFam" id="2.60.34.10:FF:000025">
    <property type="entry name" value="Heat shock 70 kDa protein 16"/>
    <property type="match status" value="1"/>
</dbReference>
<dbReference type="InterPro" id="IPR029048">
    <property type="entry name" value="HSP70_C_sf"/>
</dbReference>
<feature type="region of interest" description="Disordered" evidence="3">
    <location>
        <begin position="505"/>
        <end position="526"/>
    </location>
</feature>
<dbReference type="Gene3D" id="3.90.640.10">
    <property type="entry name" value="Actin, Chain A, domain 4"/>
    <property type="match status" value="1"/>
</dbReference>
<dbReference type="PANTHER" id="PTHR45639:SF10">
    <property type="entry name" value="HEAT SHOCK 70 KDA PROTEIN 16 ISOFORM X1"/>
    <property type="match status" value="1"/>
</dbReference>
<keyword evidence="1" id="KW-0547">Nucleotide-binding</keyword>
<dbReference type="GO" id="GO:0140662">
    <property type="term" value="F:ATP-dependent protein folding chaperone"/>
    <property type="evidence" value="ECO:0007669"/>
    <property type="project" value="InterPro"/>
</dbReference>
<keyword evidence="4" id="KW-0346">Stress response</keyword>
<dbReference type="Gene3D" id="3.30.420.40">
    <property type="match status" value="2"/>
</dbReference>
<dbReference type="SUPFAM" id="SSF53067">
    <property type="entry name" value="Actin-like ATPase domain"/>
    <property type="match status" value="2"/>
</dbReference>
<evidence type="ECO:0000256" key="1">
    <source>
        <dbReference type="ARBA" id="ARBA00022741"/>
    </source>
</evidence>
<name>A0A1D6GSN6_MAIZE</name>
<dbReference type="OMA" id="PVQIMSM"/>